<dbReference type="InterPro" id="IPR000639">
    <property type="entry name" value="Epox_hydrolase-like"/>
</dbReference>
<keyword evidence="2" id="KW-0378">Hydrolase</keyword>
<dbReference type="InterPro" id="IPR000073">
    <property type="entry name" value="AB_hydrolase_1"/>
</dbReference>
<dbReference type="InterPro" id="IPR029058">
    <property type="entry name" value="AB_hydrolase_fold"/>
</dbReference>
<dbReference type="Pfam" id="PF00561">
    <property type="entry name" value="Abhydrolase_1"/>
    <property type="match status" value="1"/>
</dbReference>
<evidence type="ECO:0000259" key="1">
    <source>
        <dbReference type="Pfam" id="PF00561"/>
    </source>
</evidence>
<gene>
    <name evidence="2" type="ORF">KNV97_09515</name>
</gene>
<dbReference type="PANTHER" id="PTHR43798">
    <property type="entry name" value="MONOACYLGLYCEROL LIPASE"/>
    <property type="match status" value="1"/>
</dbReference>
<keyword evidence="3" id="KW-1185">Reference proteome</keyword>
<dbReference type="PRINTS" id="PR00412">
    <property type="entry name" value="EPOXHYDRLASE"/>
</dbReference>
<organism evidence="2 3">
    <name type="scientific">Vibrio ostreae</name>
    <dbReference type="NCBI Taxonomy" id="2841925"/>
    <lineage>
        <taxon>Bacteria</taxon>
        <taxon>Pseudomonadati</taxon>
        <taxon>Pseudomonadota</taxon>
        <taxon>Gammaproteobacteria</taxon>
        <taxon>Vibrionales</taxon>
        <taxon>Vibrionaceae</taxon>
        <taxon>Vibrio</taxon>
    </lineage>
</organism>
<dbReference type="InterPro" id="IPR050266">
    <property type="entry name" value="AB_hydrolase_sf"/>
</dbReference>
<protein>
    <submittedName>
        <fullName evidence="2">Alpha/beta hydrolase</fullName>
    </submittedName>
</protein>
<name>A0A975UCU4_9VIBR</name>
<dbReference type="Proteomes" id="UP000694232">
    <property type="component" value="Chromosome 1"/>
</dbReference>
<dbReference type="AlphaFoldDB" id="A0A975UCU4"/>
<dbReference type="GO" id="GO:0016787">
    <property type="term" value="F:hydrolase activity"/>
    <property type="evidence" value="ECO:0007669"/>
    <property type="project" value="UniProtKB-KW"/>
</dbReference>
<evidence type="ECO:0000313" key="3">
    <source>
        <dbReference type="Proteomes" id="UP000694232"/>
    </source>
</evidence>
<dbReference type="EMBL" id="CP076643">
    <property type="protein sequence ID" value="QXO19297.1"/>
    <property type="molecule type" value="Genomic_DNA"/>
</dbReference>
<sequence>MSLLLMSDNILFHKTYLHPFSSEWVVFVHGAGGSSSIWFKQIKAYKQHFNLLLIDLRGHGKSGKLLKELISHRYTFHSVTQDVLCVLDHLHIRTAHFVAMSLGTIIVRNIAEVSADRISSMVLGGAVTRFNARSQILVQLGRLGQHIIPYMWLYRLFAYIVMPQRSQKESRHLFIREAKKLCQKEFKRWFTLAADVNPLMGYFKQKDSAIPTLYLMGEKDYMFIQPVKEMVAAHRHSELYQIPDCGHVCNVEQPEHFNQVSIGFIQQHVAVSPSITRSLVQS</sequence>
<feature type="domain" description="AB hydrolase-1" evidence="1">
    <location>
        <begin position="24"/>
        <end position="126"/>
    </location>
</feature>
<dbReference type="GO" id="GO:0016020">
    <property type="term" value="C:membrane"/>
    <property type="evidence" value="ECO:0007669"/>
    <property type="project" value="TreeGrafter"/>
</dbReference>
<dbReference type="SUPFAM" id="SSF53474">
    <property type="entry name" value="alpha/beta-Hydrolases"/>
    <property type="match status" value="1"/>
</dbReference>
<proteinExistence type="predicted"/>
<dbReference type="PANTHER" id="PTHR43798:SF33">
    <property type="entry name" value="HYDROLASE, PUTATIVE (AFU_ORTHOLOGUE AFUA_2G14860)-RELATED"/>
    <property type="match status" value="1"/>
</dbReference>
<evidence type="ECO:0000313" key="2">
    <source>
        <dbReference type="EMBL" id="QXO19297.1"/>
    </source>
</evidence>
<dbReference type="KEGG" id="vos:KNV97_09515"/>
<accession>A0A975UCU4</accession>
<dbReference type="Gene3D" id="3.40.50.1820">
    <property type="entry name" value="alpha/beta hydrolase"/>
    <property type="match status" value="1"/>
</dbReference>
<reference evidence="2" key="1">
    <citation type="submission" date="2021-06" db="EMBL/GenBank/DDBJ databases">
        <title>Vibrio nov. sp., novel gut bacterium isolated from Yellow Sea oyster.</title>
        <authorList>
            <person name="Muhammad N."/>
            <person name="Nguyen T.H."/>
            <person name="Lee Y.-J."/>
            <person name="Ko J."/>
            <person name="Kim S.-G."/>
        </authorList>
    </citation>
    <scope>NUCLEOTIDE SEQUENCE</scope>
    <source>
        <strain evidence="2">OG9-811</strain>
    </source>
</reference>